<evidence type="ECO:0000256" key="4">
    <source>
        <dbReference type="ARBA" id="ARBA00022741"/>
    </source>
</evidence>
<keyword evidence="5 11" id="KW-0418">Kinase</keyword>
<feature type="domain" description="Protein kinase" evidence="10">
    <location>
        <begin position="12"/>
        <end position="266"/>
    </location>
</feature>
<dbReference type="KEGG" id="afs:AFR_25350"/>
<keyword evidence="9" id="KW-1133">Transmembrane helix</keyword>
<evidence type="ECO:0000259" key="10">
    <source>
        <dbReference type="PROSITE" id="PS50011"/>
    </source>
</evidence>
<keyword evidence="3" id="KW-0808">Transferase</keyword>
<dbReference type="PANTHER" id="PTHR43289:SF6">
    <property type="entry name" value="SERINE_THREONINE-PROTEIN KINASE NEKL-3"/>
    <property type="match status" value="1"/>
</dbReference>
<dbReference type="PANTHER" id="PTHR43289">
    <property type="entry name" value="MITOGEN-ACTIVATED PROTEIN KINASE KINASE KINASE 20-RELATED"/>
    <property type="match status" value="1"/>
</dbReference>
<dbReference type="eggNOG" id="COG0515">
    <property type="taxonomic scope" value="Bacteria"/>
</dbReference>
<dbReference type="Proteomes" id="UP000017746">
    <property type="component" value="Chromosome"/>
</dbReference>
<dbReference type="SMART" id="SM00220">
    <property type="entry name" value="S_TKc"/>
    <property type="match status" value="1"/>
</dbReference>
<dbReference type="CDD" id="cd14014">
    <property type="entry name" value="STKc_PknB_like"/>
    <property type="match status" value="1"/>
</dbReference>
<dbReference type="PROSITE" id="PS00107">
    <property type="entry name" value="PROTEIN_KINASE_ATP"/>
    <property type="match status" value="1"/>
</dbReference>
<feature type="region of interest" description="Disordered" evidence="8">
    <location>
        <begin position="307"/>
        <end position="364"/>
    </location>
</feature>
<dbReference type="EMBL" id="CP006272">
    <property type="protein sequence ID" value="AGZ43336.1"/>
    <property type="molecule type" value="Genomic_DNA"/>
</dbReference>
<dbReference type="Gene3D" id="3.30.200.20">
    <property type="entry name" value="Phosphorylase Kinase, domain 1"/>
    <property type="match status" value="1"/>
</dbReference>
<reference evidence="11 12" key="1">
    <citation type="journal article" date="2014" name="J. Biotechnol.">
        <title>Complete genome sequence of the actinobacterium Actinoplanes friuliensis HAG 010964, producer of the lipopeptide antibiotic friulimycin.</title>
        <authorList>
            <person name="Ruckert C."/>
            <person name="Szczepanowski R."/>
            <person name="Albersmeier A."/>
            <person name="Goesmann A."/>
            <person name="Fischer N."/>
            <person name="Steinkamper A."/>
            <person name="Puhler A."/>
            <person name="Biener R."/>
            <person name="Schwartz D."/>
            <person name="Kalinowski J."/>
        </authorList>
    </citation>
    <scope>NUCLEOTIDE SEQUENCE [LARGE SCALE GENOMIC DNA]</scope>
    <source>
        <strain evidence="11 12">DSM 7358</strain>
    </source>
</reference>
<dbReference type="InterPro" id="IPR000719">
    <property type="entry name" value="Prot_kinase_dom"/>
</dbReference>
<evidence type="ECO:0000256" key="2">
    <source>
        <dbReference type="ARBA" id="ARBA00022527"/>
    </source>
</evidence>
<dbReference type="PROSITE" id="PS00108">
    <property type="entry name" value="PROTEIN_KINASE_ST"/>
    <property type="match status" value="1"/>
</dbReference>
<dbReference type="HOGENOM" id="CLU_000288_63_44_11"/>
<evidence type="ECO:0000256" key="3">
    <source>
        <dbReference type="ARBA" id="ARBA00022679"/>
    </source>
</evidence>
<feature type="transmembrane region" description="Helical" evidence="9">
    <location>
        <begin position="282"/>
        <end position="303"/>
    </location>
</feature>
<dbReference type="PROSITE" id="PS50011">
    <property type="entry name" value="PROTEIN_KINASE_DOM"/>
    <property type="match status" value="1"/>
</dbReference>
<protein>
    <recommendedName>
        <fullName evidence="1">non-specific serine/threonine protein kinase</fullName>
        <ecNumber evidence="1">2.7.11.1</ecNumber>
    </recommendedName>
</protein>
<dbReference type="Gene3D" id="1.10.510.10">
    <property type="entry name" value="Transferase(Phosphotransferase) domain 1"/>
    <property type="match status" value="1"/>
</dbReference>
<evidence type="ECO:0000256" key="6">
    <source>
        <dbReference type="ARBA" id="ARBA00022840"/>
    </source>
</evidence>
<dbReference type="InterPro" id="IPR017441">
    <property type="entry name" value="Protein_kinase_ATP_BS"/>
</dbReference>
<dbReference type="AlphaFoldDB" id="U5W5W6"/>
<name>U5W5W6_9ACTN</name>
<keyword evidence="9" id="KW-0472">Membrane</keyword>
<keyword evidence="2" id="KW-0723">Serine/threonine-protein kinase</keyword>
<keyword evidence="4 7" id="KW-0547">Nucleotide-binding</keyword>
<dbReference type="Gene3D" id="3.40.1000.10">
    <property type="entry name" value="Mog1/PsbP, alpha/beta/alpha sandwich"/>
    <property type="match status" value="1"/>
</dbReference>
<gene>
    <name evidence="11" type="ORF">AFR_25350</name>
</gene>
<evidence type="ECO:0000256" key="9">
    <source>
        <dbReference type="SAM" id="Phobius"/>
    </source>
</evidence>
<proteinExistence type="predicted"/>
<organism evidence="11 12">
    <name type="scientific">Actinoplanes friuliensis DSM 7358</name>
    <dbReference type="NCBI Taxonomy" id="1246995"/>
    <lineage>
        <taxon>Bacteria</taxon>
        <taxon>Bacillati</taxon>
        <taxon>Actinomycetota</taxon>
        <taxon>Actinomycetes</taxon>
        <taxon>Micromonosporales</taxon>
        <taxon>Micromonosporaceae</taxon>
        <taxon>Actinoplanes</taxon>
    </lineage>
</organism>
<evidence type="ECO:0000256" key="7">
    <source>
        <dbReference type="PROSITE-ProRule" id="PRU10141"/>
    </source>
</evidence>
<dbReference type="STRING" id="1246995.AFR_25350"/>
<sequence length="504" mass="54981">MTVSPVVVNSRYRLGRTLGEGGMGRVWLARDEVLGRDVAVKEIIPPDDLVETEHAKVQERSLREARAAARLSHPNVARVFDVFEADGHTWIVMEYIPSRTLAEAIRDDGPLPPRRVAEIGLEVLAALEASHQAGVRHRDVKPANILLGDDGRVVLTDFGIAAIEGDGIVTSADMVVGSPQFMSPERLRDGTAALGSDLWSLGASLYTAVEGHSPYERKSTVETLTAVAVDEPDPAHQPGPLAPVLEGLLRKDPAQRIGLPETRRLLRRAASVSPVRRPGRKVALAAAVVVAVMLAAGTAVWLGRRTETTTASPPPAAVATTAPVVPSPSALSPSPTPPSRTPESTVTTTVAAGNTRPPLPNGWRDYRDPTGFRLYVPKGWTRSKEGSIVYFRDPDSGTTLGIDQTNKPRPNPVADWQGKAEYRVGRGEFPGYREIKIKAVKYWQKAADWEYTFNGSTRQHVNNRGVITSKKQAYGIYWQTSDSRWKAQRPKLDLIFASFRPDTD</sequence>
<accession>U5W5W6</accession>
<keyword evidence="12" id="KW-1185">Reference proteome</keyword>
<evidence type="ECO:0000313" key="12">
    <source>
        <dbReference type="Proteomes" id="UP000017746"/>
    </source>
</evidence>
<evidence type="ECO:0000313" key="11">
    <source>
        <dbReference type="EMBL" id="AGZ43336.1"/>
    </source>
</evidence>
<dbReference type="Pfam" id="PF00069">
    <property type="entry name" value="Pkinase"/>
    <property type="match status" value="1"/>
</dbReference>
<feature type="compositionally biased region" description="Low complexity" evidence="8">
    <location>
        <begin position="317"/>
        <end position="333"/>
    </location>
</feature>
<evidence type="ECO:0000256" key="8">
    <source>
        <dbReference type="SAM" id="MobiDB-lite"/>
    </source>
</evidence>
<dbReference type="InterPro" id="IPR008271">
    <property type="entry name" value="Ser/Thr_kinase_AS"/>
</dbReference>
<evidence type="ECO:0000256" key="1">
    <source>
        <dbReference type="ARBA" id="ARBA00012513"/>
    </source>
</evidence>
<dbReference type="GO" id="GO:0005524">
    <property type="term" value="F:ATP binding"/>
    <property type="evidence" value="ECO:0007669"/>
    <property type="project" value="UniProtKB-UniRule"/>
</dbReference>
<dbReference type="GO" id="GO:0004674">
    <property type="term" value="F:protein serine/threonine kinase activity"/>
    <property type="evidence" value="ECO:0007669"/>
    <property type="project" value="UniProtKB-KW"/>
</dbReference>
<feature type="compositionally biased region" description="Low complexity" evidence="8">
    <location>
        <begin position="341"/>
        <end position="352"/>
    </location>
</feature>
<dbReference type="RefSeq" id="WP_023363939.1">
    <property type="nucleotide sequence ID" value="NC_022657.1"/>
</dbReference>
<dbReference type="EC" id="2.7.11.1" evidence="1"/>
<dbReference type="InterPro" id="IPR011009">
    <property type="entry name" value="Kinase-like_dom_sf"/>
</dbReference>
<evidence type="ECO:0000256" key="5">
    <source>
        <dbReference type="ARBA" id="ARBA00022777"/>
    </source>
</evidence>
<keyword evidence="6 7" id="KW-0067">ATP-binding</keyword>
<feature type="binding site" evidence="7">
    <location>
        <position position="41"/>
    </location>
    <ligand>
        <name>ATP</name>
        <dbReference type="ChEBI" id="CHEBI:30616"/>
    </ligand>
</feature>
<dbReference type="OrthoDB" id="9762169at2"/>
<dbReference type="PATRIC" id="fig|1246995.3.peg.5137"/>
<dbReference type="SUPFAM" id="SSF56112">
    <property type="entry name" value="Protein kinase-like (PK-like)"/>
    <property type="match status" value="1"/>
</dbReference>
<keyword evidence="9" id="KW-0812">Transmembrane</keyword>